<dbReference type="Gene3D" id="1.10.260.40">
    <property type="entry name" value="lambda repressor-like DNA-binding domains"/>
    <property type="match status" value="1"/>
</dbReference>
<dbReference type="PANTHER" id="PTHR30146:SF153">
    <property type="entry name" value="LACTOSE OPERON REPRESSOR"/>
    <property type="match status" value="1"/>
</dbReference>
<protein>
    <submittedName>
        <fullName evidence="5">LacI family DNA-binding transcriptional regulator</fullName>
    </submittedName>
</protein>
<comment type="caution">
    <text evidence="5">The sequence shown here is derived from an EMBL/GenBank/DDBJ whole genome shotgun (WGS) entry which is preliminary data.</text>
</comment>
<dbReference type="CDD" id="cd01392">
    <property type="entry name" value="HTH_LacI"/>
    <property type="match status" value="1"/>
</dbReference>
<dbReference type="Pfam" id="PF13377">
    <property type="entry name" value="Peripla_BP_3"/>
    <property type="match status" value="1"/>
</dbReference>
<accession>A0A849BEQ7</accession>
<dbReference type="InterPro" id="IPR010982">
    <property type="entry name" value="Lambda_DNA-bd_dom_sf"/>
</dbReference>
<gene>
    <name evidence="5" type="ORF">HLB09_00210</name>
</gene>
<feature type="domain" description="HTH lacI-type" evidence="4">
    <location>
        <begin position="2"/>
        <end position="56"/>
    </location>
</feature>
<dbReference type="AlphaFoldDB" id="A0A849BEQ7"/>
<dbReference type="InterPro" id="IPR000843">
    <property type="entry name" value="HTH_LacI"/>
</dbReference>
<evidence type="ECO:0000313" key="5">
    <source>
        <dbReference type="EMBL" id="NNH21530.1"/>
    </source>
</evidence>
<keyword evidence="3" id="KW-0804">Transcription</keyword>
<dbReference type="SUPFAM" id="SSF47413">
    <property type="entry name" value="lambda repressor-like DNA-binding domains"/>
    <property type="match status" value="1"/>
</dbReference>
<dbReference type="GO" id="GO:0000976">
    <property type="term" value="F:transcription cis-regulatory region binding"/>
    <property type="evidence" value="ECO:0007669"/>
    <property type="project" value="TreeGrafter"/>
</dbReference>
<dbReference type="GO" id="GO:0003700">
    <property type="term" value="F:DNA-binding transcription factor activity"/>
    <property type="evidence" value="ECO:0007669"/>
    <property type="project" value="TreeGrafter"/>
</dbReference>
<dbReference type="PROSITE" id="PS50932">
    <property type="entry name" value="HTH_LACI_2"/>
    <property type="match status" value="1"/>
</dbReference>
<keyword evidence="1" id="KW-0805">Transcription regulation</keyword>
<reference evidence="5 6" key="1">
    <citation type="submission" date="2020-05" db="EMBL/GenBank/DDBJ databases">
        <title>MicrobeNet Type strains.</title>
        <authorList>
            <person name="Nicholson A.C."/>
        </authorList>
    </citation>
    <scope>NUCLEOTIDE SEQUENCE [LARGE SCALE GENOMIC DNA]</scope>
    <source>
        <strain evidence="5 6">JCM 14547</strain>
    </source>
</reference>
<keyword evidence="6" id="KW-1185">Reference proteome</keyword>
<sequence>MPTSKDVARLAGVSQSTVSYVMSGKRPISEEVRQRVQAAIEELTYHPNAGARALAGRRTHVVGLVVPFGASADPGGLLPFIETIASGAREHDHDVLLVTADEGTSALTRLEGRRLCDAIVLMEVEARDERIPVASGLRVPVLLVGVPEEPDGLVCVDLDFAAAGRLAVEGLVERGHRRIAVLGYPPEAVERDIGYVRRFGDAALAAASAAGVECALVSPVAHTAAAVRAAVGRALETARDGDGADDDGLDDPGLGLVVASGGAVPLALTALAERGVVPGRDVSVVAMLPDATAAATSPPVSNVSTESRDVSRRAVQELFRLLGDDPPTGGGVHLVTPRLTHRRTTVAGPAGA</sequence>
<dbReference type="PANTHER" id="PTHR30146">
    <property type="entry name" value="LACI-RELATED TRANSCRIPTIONAL REPRESSOR"/>
    <property type="match status" value="1"/>
</dbReference>
<dbReference type="InterPro" id="IPR046335">
    <property type="entry name" value="LacI/GalR-like_sensor"/>
</dbReference>
<dbReference type="Proteomes" id="UP000555552">
    <property type="component" value="Unassembled WGS sequence"/>
</dbReference>
<evidence type="ECO:0000256" key="1">
    <source>
        <dbReference type="ARBA" id="ARBA00023015"/>
    </source>
</evidence>
<dbReference type="EMBL" id="JABEMA010000001">
    <property type="protein sequence ID" value="NNH21530.1"/>
    <property type="molecule type" value="Genomic_DNA"/>
</dbReference>
<dbReference type="Gene3D" id="3.40.50.2300">
    <property type="match status" value="2"/>
</dbReference>
<dbReference type="SUPFAM" id="SSF53822">
    <property type="entry name" value="Periplasmic binding protein-like I"/>
    <property type="match status" value="1"/>
</dbReference>
<name>A0A849BEQ7_9ACTN</name>
<keyword evidence="2 5" id="KW-0238">DNA-binding</keyword>
<proteinExistence type="predicted"/>
<evidence type="ECO:0000256" key="2">
    <source>
        <dbReference type="ARBA" id="ARBA00023125"/>
    </source>
</evidence>
<dbReference type="InterPro" id="IPR028082">
    <property type="entry name" value="Peripla_BP_I"/>
</dbReference>
<dbReference type="SMART" id="SM00354">
    <property type="entry name" value="HTH_LACI"/>
    <property type="match status" value="1"/>
</dbReference>
<evidence type="ECO:0000313" key="6">
    <source>
        <dbReference type="Proteomes" id="UP000555552"/>
    </source>
</evidence>
<evidence type="ECO:0000259" key="4">
    <source>
        <dbReference type="PROSITE" id="PS50932"/>
    </source>
</evidence>
<dbReference type="Pfam" id="PF00356">
    <property type="entry name" value="LacI"/>
    <property type="match status" value="1"/>
</dbReference>
<dbReference type="RefSeq" id="WP_171201396.1">
    <property type="nucleotide sequence ID" value="NZ_BAAANP010000012.1"/>
</dbReference>
<organism evidence="5 6">
    <name type="scientific">Pseudokineococcus marinus</name>
    <dbReference type="NCBI Taxonomy" id="351215"/>
    <lineage>
        <taxon>Bacteria</taxon>
        <taxon>Bacillati</taxon>
        <taxon>Actinomycetota</taxon>
        <taxon>Actinomycetes</taxon>
        <taxon>Kineosporiales</taxon>
        <taxon>Kineosporiaceae</taxon>
        <taxon>Pseudokineococcus</taxon>
    </lineage>
</organism>
<evidence type="ECO:0000256" key="3">
    <source>
        <dbReference type="ARBA" id="ARBA00023163"/>
    </source>
</evidence>